<comment type="cofactor">
    <cofactor evidence="1">
        <name>Mn(2+)</name>
        <dbReference type="ChEBI" id="CHEBI:29035"/>
    </cofactor>
    <cofactor evidence="1">
        <name>Co(2+)</name>
        <dbReference type="ChEBI" id="CHEBI:48828"/>
    </cofactor>
    <text evidence="1">Divalent metal cations. Mn(2+) or Co(2+).</text>
</comment>
<dbReference type="EC" id="3.4.-.-" evidence="1"/>
<organism evidence="2 3">
    <name type="scientific">Hirundo rustica rustica</name>
    <dbReference type="NCBI Taxonomy" id="333673"/>
    <lineage>
        <taxon>Eukaryota</taxon>
        <taxon>Metazoa</taxon>
        <taxon>Chordata</taxon>
        <taxon>Craniata</taxon>
        <taxon>Vertebrata</taxon>
        <taxon>Euteleostomi</taxon>
        <taxon>Archelosauria</taxon>
        <taxon>Archosauria</taxon>
        <taxon>Dinosauria</taxon>
        <taxon>Saurischia</taxon>
        <taxon>Theropoda</taxon>
        <taxon>Coelurosauria</taxon>
        <taxon>Aves</taxon>
        <taxon>Neognathae</taxon>
        <taxon>Neoaves</taxon>
        <taxon>Telluraves</taxon>
        <taxon>Australaves</taxon>
        <taxon>Passeriformes</taxon>
        <taxon>Sylvioidea</taxon>
        <taxon>Hirundinidae</taxon>
        <taxon>Hirundo</taxon>
    </lineage>
</organism>
<name>A0A3M0K655_HIRRU</name>
<keyword evidence="1" id="KW-0482">Metalloprotease</keyword>
<sequence>MDEEDSLSPHLLLPDSISQLEEFGRQKKWHKKQHKHHRQRQFNDLWVRIEDRKRAEMCICDQTLYGDHFWEETSRVADHTGNKVLPVQKSGLLCMASIMFQQ</sequence>
<dbReference type="PANTHER" id="PTHR31120:SF8">
    <property type="entry name" value="METALLOPROTEASE TIKI2"/>
    <property type="match status" value="1"/>
</dbReference>
<keyword evidence="1" id="KW-0479">Metal-binding</keyword>
<keyword evidence="1" id="KW-0879">Wnt signaling pathway</keyword>
<evidence type="ECO:0000313" key="2">
    <source>
        <dbReference type="EMBL" id="RMC08652.1"/>
    </source>
</evidence>
<comment type="function">
    <text evidence="1">Metalloprotease that acts as a negative regulator of the Wnt signaling pathway by mediating the cleavage of the N-terminal residues of a subset of Wnt proteins. Following cleavage, Wnt proteins become oxidized and form large disulfide-bond oligomers, leading to their inactivation.</text>
</comment>
<dbReference type="GO" id="GO:0031090">
    <property type="term" value="C:organelle membrane"/>
    <property type="evidence" value="ECO:0007669"/>
    <property type="project" value="TreeGrafter"/>
</dbReference>
<dbReference type="EMBL" id="QRBI01000117">
    <property type="protein sequence ID" value="RMC08652.1"/>
    <property type="molecule type" value="Genomic_DNA"/>
</dbReference>
<protein>
    <recommendedName>
        <fullName evidence="1">Metalloprotease TIKI</fullName>
        <ecNumber evidence="1">3.4.-.-</ecNumber>
    </recommendedName>
    <alternativeName>
        <fullName evidence="1">TRAB domain-containing protein 2</fullName>
    </alternativeName>
</protein>
<gene>
    <name evidence="2" type="ORF">DUI87_14900</name>
</gene>
<comment type="subcellular location">
    <subcellularLocation>
        <location evidence="1">Cell membrane</location>
        <topology evidence="1">Single-pass type I membrane protein</topology>
    </subcellularLocation>
</comment>
<proteinExistence type="inferred from homology"/>
<dbReference type="GO" id="GO:0046872">
    <property type="term" value="F:metal ion binding"/>
    <property type="evidence" value="ECO:0007669"/>
    <property type="project" value="UniProtKB-UniRule"/>
</dbReference>
<accession>A0A3M0K655</accession>
<keyword evidence="1" id="KW-0645">Protease</keyword>
<comment type="similarity">
    <text evidence="1">Belongs to the TIKI family.</text>
</comment>
<keyword evidence="1" id="KW-0472">Membrane</keyword>
<dbReference type="PANTHER" id="PTHR31120">
    <property type="entry name" value="METALLOPROTEASE TIKI"/>
    <property type="match status" value="1"/>
</dbReference>
<keyword evidence="1" id="KW-0732">Signal</keyword>
<dbReference type="GO" id="GO:0006508">
    <property type="term" value="P:proteolysis"/>
    <property type="evidence" value="ECO:0007669"/>
    <property type="project" value="UniProtKB-KW"/>
</dbReference>
<dbReference type="Proteomes" id="UP000269221">
    <property type="component" value="Unassembled WGS sequence"/>
</dbReference>
<reference evidence="2 3" key="1">
    <citation type="submission" date="2018-07" db="EMBL/GenBank/DDBJ databases">
        <title>A high quality draft genome assembly of the barn swallow (H. rustica rustica).</title>
        <authorList>
            <person name="Formenti G."/>
            <person name="Chiara M."/>
            <person name="Poveda L."/>
            <person name="Francoijs K.-J."/>
            <person name="Bonisoli-Alquati A."/>
            <person name="Canova L."/>
            <person name="Gianfranceschi L."/>
            <person name="Horner D.S."/>
            <person name="Saino N."/>
        </authorList>
    </citation>
    <scope>NUCLEOTIDE SEQUENCE [LARGE SCALE GENOMIC DNA]</scope>
    <source>
        <strain evidence="2">Chelidonia</strain>
        <tissue evidence="2">Blood</tissue>
    </source>
</reference>
<dbReference type="AlphaFoldDB" id="A0A3M0K655"/>
<comment type="caution">
    <text evidence="2">The sequence shown here is derived from an EMBL/GenBank/DDBJ whole genome shotgun (WGS) entry which is preliminary data.</text>
</comment>
<keyword evidence="1" id="KW-1003">Cell membrane</keyword>
<dbReference type="GO" id="GO:0017147">
    <property type="term" value="F:Wnt-protein binding"/>
    <property type="evidence" value="ECO:0007669"/>
    <property type="project" value="TreeGrafter"/>
</dbReference>
<keyword evidence="1" id="KW-0378">Hydrolase</keyword>
<evidence type="ECO:0000313" key="3">
    <source>
        <dbReference type="Proteomes" id="UP000269221"/>
    </source>
</evidence>
<evidence type="ECO:0000256" key="1">
    <source>
        <dbReference type="RuleBase" id="RU369069"/>
    </source>
</evidence>
<dbReference type="GO" id="GO:0005886">
    <property type="term" value="C:plasma membrane"/>
    <property type="evidence" value="ECO:0007669"/>
    <property type="project" value="UniProtKB-SubCell"/>
</dbReference>
<dbReference type="GO" id="GO:0016055">
    <property type="term" value="P:Wnt signaling pathway"/>
    <property type="evidence" value="ECO:0007669"/>
    <property type="project" value="UniProtKB-KW"/>
</dbReference>
<keyword evidence="3" id="KW-1185">Reference proteome</keyword>
<dbReference type="GO" id="GO:0030178">
    <property type="term" value="P:negative regulation of Wnt signaling pathway"/>
    <property type="evidence" value="ECO:0007669"/>
    <property type="project" value="UniProtKB-UniRule"/>
</dbReference>
<dbReference type="InterPro" id="IPR040230">
    <property type="entry name" value="TIKI1/2-like"/>
</dbReference>
<dbReference type="GO" id="GO:0004222">
    <property type="term" value="F:metalloendopeptidase activity"/>
    <property type="evidence" value="ECO:0007669"/>
    <property type="project" value="UniProtKB-UniRule"/>
</dbReference>